<name>A0AAN1XZS4_UNVUL</name>
<keyword evidence="1" id="KW-0472">Membrane</keyword>
<keyword evidence="1" id="KW-1133">Transmembrane helix</keyword>
<keyword evidence="1" id="KW-0812">Transmembrane</keyword>
<dbReference type="InterPro" id="IPR017832">
    <property type="entry name" value="Glyco_trans_2_hopen-assoc_HpnB"/>
</dbReference>
<feature type="domain" description="Glycosyltransferase 2-like" evidence="2">
    <location>
        <begin position="37"/>
        <end position="211"/>
    </location>
</feature>
<dbReference type="KEGG" id="vab:WPS_25130"/>
<dbReference type="PANTHER" id="PTHR43646:SF3">
    <property type="entry name" value="SLR1566 PROTEIN"/>
    <property type="match status" value="1"/>
</dbReference>
<keyword evidence="4" id="KW-1185">Reference proteome</keyword>
<reference evidence="3 4" key="1">
    <citation type="journal article" date="2022" name="ISME Commun">
        <title>Vulcanimicrobium alpinus gen. nov. sp. nov., the first cultivated representative of the candidate phylum 'Eremiobacterota', is a metabolically versatile aerobic anoxygenic phototroph.</title>
        <authorList>
            <person name="Yabe S."/>
            <person name="Muto K."/>
            <person name="Abe K."/>
            <person name="Yokota A."/>
            <person name="Staudigel H."/>
            <person name="Tebo B.M."/>
        </authorList>
    </citation>
    <scope>NUCLEOTIDE SEQUENCE [LARGE SCALE GENOMIC DNA]</scope>
    <source>
        <strain evidence="3 4">WC8-2</strain>
    </source>
</reference>
<dbReference type="Pfam" id="PF00535">
    <property type="entry name" value="Glycos_transf_2"/>
    <property type="match status" value="1"/>
</dbReference>
<gene>
    <name evidence="3" type="ORF">WPS_25130</name>
</gene>
<feature type="transmembrane region" description="Helical" evidence="1">
    <location>
        <begin position="335"/>
        <end position="355"/>
    </location>
</feature>
<dbReference type="SUPFAM" id="SSF53448">
    <property type="entry name" value="Nucleotide-diphospho-sugar transferases"/>
    <property type="match status" value="1"/>
</dbReference>
<accession>A0AAN1XZS4</accession>
<dbReference type="Proteomes" id="UP001317532">
    <property type="component" value="Chromosome"/>
</dbReference>
<dbReference type="InterPro" id="IPR029044">
    <property type="entry name" value="Nucleotide-diphossugar_trans"/>
</dbReference>
<dbReference type="EMBL" id="AP025523">
    <property type="protein sequence ID" value="BDE07237.1"/>
    <property type="molecule type" value="Genomic_DNA"/>
</dbReference>
<dbReference type="Gene3D" id="3.90.550.10">
    <property type="entry name" value="Spore Coat Polysaccharide Biosynthesis Protein SpsA, Chain A"/>
    <property type="match status" value="1"/>
</dbReference>
<keyword evidence="3" id="KW-0808">Transferase</keyword>
<evidence type="ECO:0000259" key="2">
    <source>
        <dbReference type="Pfam" id="PF00535"/>
    </source>
</evidence>
<feature type="transmembrane region" description="Helical" evidence="1">
    <location>
        <begin position="280"/>
        <end position="299"/>
    </location>
</feature>
<dbReference type="PANTHER" id="PTHR43646">
    <property type="entry name" value="GLYCOSYLTRANSFERASE"/>
    <property type="match status" value="1"/>
</dbReference>
<sequence length="386" mass="41210">MAAWVGLVAARGRFWDARANRLRTPAAGDSAPEVHAVVPARNEADVIGRTLTSLIRQRYGGAFAMTLVDDRSDDGTGAIARAVIAEHGADERARIVDGAPRSEGWTGKMWALAQGVAMARAAGARPAFWWFSDADVEHDDATLAGLVATAQGERRDLVSQMVALHCASPWERLLIPAFVFFFRMLYPFAWVNDDRRATAGAAGGCVLIADDALRGIGGIERIAGELIDDCALAAAVKGDGGRLWLALATTSRSVRPYASVDEIWSMVARTAYTQLHHSPLLLAGTVAGMVVLYVVPPATAIAGTITRRWDLALPGALAWLLMSGAYAPTLRLYRVPRIAALALPAAAAMYAAMTVDSARRHRAGRGGAWKGRTFSAQRADGRRAGR</sequence>
<evidence type="ECO:0000256" key="1">
    <source>
        <dbReference type="SAM" id="Phobius"/>
    </source>
</evidence>
<dbReference type="InterPro" id="IPR001173">
    <property type="entry name" value="Glyco_trans_2-like"/>
</dbReference>
<evidence type="ECO:0000313" key="3">
    <source>
        <dbReference type="EMBL" id="BDE07237.1"/>
    </source>
</evidence>
<protein>
    <submittedName>
        <fullName evidence="3">Glycosyl transferase family 2</fullName>
    </submittedName>
</protein>
<evidence type="ECO:0000313" key="4">
    <source>
        <dbReference type="Proteomes" id="UP001317532"/>
    </source>
</evidence>
<dbReference type="RefSeq" id="WP_405054890.1">
    <property type="nucleotide sequence ID" value="NZ_AP025523.1"/>
</dbReference>
<dbReference type="NCBIfam" id="TIGR03469">
    <property type="entry name" value="HpnB"/>
    <property type="match status" value="1"/>
</dbReference>
<dbReference type="GO" id="GO:0016740">
    <property type="term" value="F:transferase activity"/>
    <property type="evidence" value="ECO:0007669"/>
    <property type="project" value="UniProtKB-KW"/>
</dbReference>
<organism evidence="3 4">
    <name type="scientific">Vulcanimicrobium alpinum</name>
    <dbReference type="NCBI Taxonomy" id="3016050"/>
    <lineage>
        <taxon>Bacteria</taxon>
        <taxon>Bacillati</taxon>
        <taxon>Vulcanimicrobiota</taxon>
        <taxon>Vulcanimicrobiia</taxon>
        <taxon>Vulcanimicrobiales</taxon>
        <taxon>Vulcanimicrobiaceae</taxon>
        <taxon>Vulcanimicrobium</taxon>
    </lineage>
</organism>
<dbReference type="AlphaFoldDB" id="A0AAN1XZS4"/>
<feature type="transmembrane region" description="Helical" evidence="1">
    <location>
        <begin position="311"/>
        <end position="329"/>
    </location>
</feature>
<proteinExistence type="predicted"/>